<keyword evidence="3" id="KW-1185">Reference proteome</keyword>
<organism evidence="2 3">
    <name type="scientific">Dendrothele bispora (strain CBS 962.96)</name>
    <dbReference type="NCBI Taxonomy" id="1314807"/>
    <lineage>
        <taxon>Eukaryota</taxon>
        <taxon>Fungi</taxon>
        <taxon>Dikarya</taxon>
        <taxon>Basidiomycota</taxon>
        <taxon>Agaricomycotina</taxon>
        <taxon>Agaricomycetes</taxon>
        <taxon>Agaricomycetidae</taxon>
        <taxon>Agaricales</taxon>
        <taxon>Agaricales incertae sedis</taxon>
        <taxon>Dendrothele</taxon>
    </lineage>
</organism>
<sequence>MLSTASSDGDEDPKGDKDDGNQITNDQSQGEVKRADREGESLDSTDSPEDGSRDNATHTGSSREGTASGTDIVGSGQGVRSRVTKASNTGNNEREERSIEDKE</sequence>
<feature type="region of interest" description="Disordered" evidence="1">
    <location>
        <begin position="1"/>
        <end position="103"/>
    </location>
</feature>
<dbReference type="EMBL" id="ML179256">
    <property type="protein sequence ID" value="THU93173.1"/>
    <property type="molecule type" value="Genomic_DNA"/>
</dbReference>
<feature type="compositionally biased region" description="Polar residues" evidence="1">
    <location>
        <begin position="21"/>
        <end position="30"/>
    </location>
</feature>
<gene>
    <name evidence="2" type="ORF">K435DRAFT_198325</name>
</gene>
<dbReference type="AlphaFoldDB" id="A0A4S8LVL2"/>
<evidence type="ECO:0000256" key="1">
    <source>
        <dbReference type="SAM" id="MobiDB-lite"/>
    </source>
</evidence>
<feature type="compositionally biased region" description="Polar residues" evidence="1">
    <location>
        <begin position="57"/>
        <end position="69"/>
    </location>
</feature>
<evidence type="ECO:0000313" key="3">
    <source>
        <dbReference type="Proteomes" id="UP000297245"/>
    </source>
</evidence>
<name>A0A4S8LVL2_DENBC</name>
<proteinExistence type="predicted"/>
<evidence type="ECO:0000313" key="2">
    <source>
        <dbReference type="EMBL" id="THU93173.1"/>
    </source>
</evidence>
<accession>A0A4S8LVL2</accession>
<reference evidence="2 3" key="1">
    <citation type="journal article" date="2019" name="Nat. Ecol. Evol.">
        <title>Megaphylogeny resolves global patterns of mushroom evolution.</title>
        <authorList>
            <person name="Varga T."/>
            <person name="Krizsan K."/>
            <person name="Foldi C."/>
            <person name="Dima B."/>
            <person name="Sanchez-Garcia M."/>
            <person name="Sanchez-Ramirez S."/>
            <person name="Szollosi G.J."/>
            <person name="Szarkandi J.G."/>
            <person name="Papp V."/>
            <person name="Albert L."/>
            <person name="Andreopoulos W."/>
            <person name="Angelini C."/>
            <person name="Antonin V."/>
            <person name="Barry K.W."/>
            <person name="Bougher N.L."/>
            <person name="Buchanan P."/>
            <person name="Buyck B."/>
            <person name="Bense V."/>
            <person name="Catcheside P."/>
            <person name="Chovatia M."/>
            <person name="Cooper J."/>
            <person name="Damon W."/>
            <person name="Desjardin D."/>
            <person name="Finy P."/>
            <person name="Geml J."/>
            <person name="Haridas S."/>
            <person name="Hughes K."/>
            <person name="Justo A."/>
            <person name="Karasinski D."/>
            <person name="Kautmanova I."/>
            <person name="Kiss B."/>
            <person name="Kocsube S."/>
            <person name="Kotiranta H."/>
            <person name="LaButti K.M."/>
            <person name="Lechner B.E."/>
            <person name="Liimatainen K."/>
            <person name="Lipzen A."/>
            <person name="Lukacs Z."/>
            <person name="Mihaltcheva S."/>
            <person name="Morgado L.N."/>
            <person name="Niskanen T."/>
            <person name="Noordeloos M.E."/>
            <person name="Ohm R.A."/>
            <person name="Ortiz-Santana B."/>
            <person name="Ovrebo C."/>
            <person name="Racz N."/>
            <person name="Riley R."/>
            <person name="Savchenko A."/>
            <person name="Shiryaev A."/>
            <person name="Soop K."/>
            <person name="Spirin V."/>
            <person name="Szebenyi C."/>
            <person name="Tomsovsky M."/>
            <person name="Tulloss R.E."/>
            <person name="Uehling J."/>
            <person name="Grigoriev I.V."/>
            <person name="Vagvolgyi C."/>
            <person name="Papp T."/>
            <person name="Martin F.M."/>
            <person name="Miettinen O."/>
            <person name="Hibbett D.S."/>
            <person name="Nagy L.G."/>
        </authorList>
    </citation>
    <scope>NUCLEOTIDE SEQUENCE [LARGE SCALE GENOMIC DNA]</scope>
    <source>
        <strain evidence="2 3">CBS 962.96</strain>
    </source>
</reference>
<feature type="compositionally biased region" description="Basic and acidic residues" evidence="1">
    <location>
        <begin position="92"/>
        <end position="103"/>
    </location>
</feature>
<dbReference type="Proteomes" id="UP000297245">
    <property type="component" value="Unassembled WGS sequence"/>
</dbReference>
<feature type="compositionally biased region" description="Basic and acidic residues" evidence="1">
    <location>
        <begin position="31"/>
        <end position="40"/>
    </location>
</feature>
<protein>
    <submittedName>
        <fullName evidence="2">Uncharacterized protein</fullName>
    </submittedName>
</protein>